<dbReference type="PANTHER" id="PTHR46268:SF15">
    <property type="entry name" value="UNIVERSAL STRESS PROTEIN HP_0031"/>
    <property type="match status" value="1"/>
</dbReference>
<dbReference type="InterPro" id="IPR006015">
    <property type="entry name" value="Universal_stress_UspA"/>
</dbReference>
<dbReference type="RefSeq" id="WP_342069508.1">
    <property type="nucleotide sequence ID" value="NZ_CP151762.1"/>
</dbReference>
<dbReference type="EMBL" id="CP151762">
    <property type="protein sequence ID" value="WZU63111.1"/>
    <property type="molecule type" value="Genomic_DNA"/>
</dbReference>
<sequence length="283" mass="30710">MKNATFFVLQGPEGTPADLAPIVDAAKTNNGRLSVLHVGAVPVMTYAVAATPYAAPIIPEGWLDQRNEMSELLKRKQEEMRDYLTRESLTGEVATLCSEPTALHDSVGVRSLFADFSIAQNSLRADETAFNDMVYGLLFKGPGPLMLNVEKGSNALVPENVLIAWDNSLPAAQAVRAALPLLKIAKEVTIATFDADLSRWGDGESPGADLATWLSHHGCTVTVQEYVTGSKSVAEAILFRARETTADLIVMGAYGRSRWNERLFGGTTESMIEQQERAVLMSH</sequence>
<feature type="domain" description="UspA" evidence="2">
    <location>
        <begin position="160"/>
        <end position="281"/>
    </location>
</feature>
<evidence type="ECO:0000313" key="4">
    <source>
        <dbReference type="Proteomes" id="UP001451782"/>
    </source>
</evidence>
<accession>A0AAN0M0X9</accession>
<keyword evidence="4" id="KW-1185">Reference proteome</keyword>
<evidence type="ECO:0000256" key="1">
    <source>
        <dbReference type="ARBA" id="ARBA00008791"/>
    </source>
</evidence>
<dbReference type="InterPro" id="IPR006016">
    <property type="entry name" value="UspA"/>
</dbReference>
<dbReference type="Gene3D" id="3.40.50.12370">
    <property type="match status" value="1"/>
</dbReference>
<dbReference type="SUPFAM" id="SSF52402">
    <property type="entry name" value="Adenine nucleotide alpha hydrolases-like"/>
    <property type="match status" value="1"/>
</dbReference>
<dbReference type="AlphaFoldDB" id="A0AAN0M0X9"/>
<gene>
    <name evidence="3" type="ORF">AABB28_14790</name>
</gene>
<dbReference type="PANTHER" id="PTHR46268">
    <property type="entry name" value="STRESS RESPONSE PROTEIN NHAX"/>
    <property type="match status" value="1"/>
</dbReference>
<organism evidence="3 4">
    <name type="scientific">Yoonia algicola</name>
    <dbReference type="NCBI Taxonomy" id="3137368"/>
    <lineage>
        <taxon>Bacteria</taxon>
        <taxon>Pseudomonadati</taxon>
        <taxon>Pseudomonadota</taxon>
        <taxon>Alphaproteobacteria</taxon>
        <taxon>Rhodobacterales</taxon>
        <taxon>Paracoccaceae</taxon>
        <taxon>Yoonia</taxon>
    </lineage>
</organism>
<protein>
    <submittedName>
        <fullName evidence="3">Universal stress protein</fullName>
    </submittedName>
</protein>
<name>A0AAN0M0X9_9RHOB</name>
<dbReference type="KEGG" id="yag:AABB28_14790"/>
<proteinExistence type="inferred from homology"/>
<comment type="similarity">
    <text evidence="1">Belongs to the universal stress protein A family.</text>
</comment>
<dbReference type="CDD" id="cd00293">
    <property type="entry name" value="USP-like"/>
    <property type="match status" value="1"/>
</dbReference>
<reference evidence="3 4" key="1">
    <citation type="submission" date="2024-04" db="EMBL/GenBank/DDBJ databases">
        <title>Phylogenomic analyses of a clade within the roseobacter group suggest taxonomic reassignments of species of the genera Aestuariivita, Citreicella, Loktanella, Nautella, Pelagibaca, Ruegeria, Thalassobius, Thiobacimonas and Tropicibacter, and the proposal o.</title>
        <authorList>
            <person name="Jeon C.O."/>
        </authorList>
    </citation>
    <scope>NUCLEOTIDE SEQUENCE [LARGE SCALE GENOMIC DNA]</scope>
    <source>
        <strain evidence="3 4">G8-12</strain>
    </source>
</reference>
<dbReference type="Pfam" id="PF00582">
    <property type="entry name" value="Usp"/>
    <property type="match status" value="1"/>
</dbReference>
<dbReference type="PRINTS" id="PR01438">
    <property type="entry name" value="UNVRSLSTRESS"/>
</dbReference>
<evidence type="ECO:0000259" key="2">
    <source>
        <dbReference type="Pfam" id="PF00582"/>
    </source>
</evidence>
<evidence type="ECO:0000313" key="3">
    <source>
        <dbReference type="EMBL" id="WZU63111.1"/>
    </source>
</evidence>
<dbReference type="Proteomes" id="UP001451782">
    <property type="component" value="Chromosome"/>
</dbReference>